<dbReference type="Pfam" id="PF11209">
    <property type="entry name" value="LmeA"/>
    <property type="match status" value="1"/>
</dbReference>
<dbReference type="AlphaFoldDB" id="A0A7W0CTK7"/>
<comment type="caution">
    <text evidence="1">The sequence shown here is derived from an EMBL/GenBank/DDBJ whole genome shotgun (WGS) entry which is preliminary data.</text>
</comment>
<organism evidence="1 2">
    <name type="scientific">Nonomuraea soli</name>
    <dbReference type="NCBI Taxonomy" id="1032476"/>
    <lineage>
        <taxon>Bacteria</taxon>
        <taxon>Bacillati</taxon>
        <taxon>Actinomycetota</taxon>
        <taxon>Actinomycetes</taxon>
        <taxon>Streptosporangiales</taxon>
        <taxon>Streptosporangiaceae</taxon>
        <taxon>Nonomuraea</taxon>
    </lineage>
</organism>
<evidence type="ECO:0000313" key="1">
    <source>
        <dbReference type="EMBL" id="MBA2896982.1"/>
    </source>
</evidence>
<protein>
    <recommendedName>
        <fullName evidence="3">DUF2993 domain-containing protein</fullName>
    </recommendedName>
</protein>
<dbReference type="EMBL" id="JACDUR010000010">
    <property type="protein sequence ID" value="MBA2896982.1"/>
    <property type="molecule type" value="Genomic_DNA"/>
</dbReference>
<accession>A0A7W0CTK7</accession>
<gene>
    <name evidence="1" type="ORF">HNR30_008378</name>
</gene>
<reference evidence="1 2" key="1">
    <citation type="submission" date="2020-07" db="EMBL/GenBank/DDBJ databases">
        <title>Genomic Encyclopedia of Type Strains, Phase IV (KMG-IV): sequencing the most valuable type-strain genomes for metagenomic binning, comparative biology and taxonomic classification.</title>
        <authorList>
            <person name="Goeker M."/>
        </authorList>
    </citation>
    <scope>NUCLEOTIDE SEQUENCE [LARGE SCALE GENOMIC DNA]</scope>
    <source>
        <strain evidence="1 2">DSM 45533</strain>
    </source>
</reference>
<name>A0A7W0CTK7_9ACTN</name>
<evidence type="ECO:0000313" key="2">
    <source>
        <dbReference type="Proteomes" id="UP000530928"/>
    </source>
</evidence>
<keyword evidence="2" id="KW-1185">Reference proteome</keyword>
<dbReference type="Proteomes" id="UP000530928">
    <property type="component" value="Unassembled WGS sequence"/>
</dbReference>
<proteinExistence type="predicted"/>
<dbReference type="RefSeq" id="WP_181615711.1">
    <property type="nucleotide sequence ID" value="NZ_BAABAM010000010.1"/>
</dbReference>
<dbReference type="InterPro" id="IPR021373">
    <property type="entry name" value="DUF2993"/>
</dbReference>
<evidence type="ECO:0008006" key="3">
    <source>
        <dbReference type="Google" id="ProtNLM"/>
    </source>
</evidence>
<sequence>MRKLLFFLIVLAGLLVIVDRVAVAGVERDLANRIAAANNLKQLPTVSIEGIPFLTQAVSGKYEEVRFDLGTLTYAGVPIKDLRGAAYDVTAPLMDVIQNRANIVADKIAITGTITNQTIDRFAPQGIKIAADGDRLTASGELPIGAQRFKFNAQMRLELVEGGTGIRVIAEKLDVENLPKVPDALASMVTYTISFKGKLPFDVKVTKLKPVPGGLELSAEASNVPLRG</sequence>